<reference evidence="7" key="1">
    <citation type="submission" date="2020-09" db="EMBL/GenBank/DDBJ databases">
        <authorList>
            <person name="Kikuchi T."/>
        </authorList>
    </citation>
    <scope>NUCLEOTIDE SEQUENCE</scope>
    <source>
        <strain evidence="7">SH1</strain>
    </source>
</reference>
<evidence type="ECO:0000256" key="6">
    <source>
        <dbReference type="SAM" id="Phobius"/>
    </source>
</evidence>
<evidence type="ECO:0000256" key="3">
    <source>
        <dbReference type="ARBA" id="ARBA00022679"/>
    </source>
</evidence>
<feature type="transmembrane region" description="Helical" evidence="6">
    <location>
        <begin position="20"/>
        <end position="41"/>
    </location>
</feature>
<dbReference type="Proteomes" id="UP000783686">
    <property type="component" value="Unassembled WGS sequence"/>
</dbReference>
<keyword evidence="3" id="KW-0808">Transferase</keyword>
<keyword evidence="6" id="KW-0812">Transmembrane</keyword>
<evidence type="ECO:0000256" key="5">
    <source>
        <dbReference type="ARBA" id="ARBA00023180"/>
    </source>
</evidence>
<keyword evidence="4 6" id="KW-0472">Membrane</keyword>
<accession>A0A811JQR5</accession>
<keyword evidence="2" id="KW-0328">Glycosyltransferase</keyword>
<sequence length="472" mass="54540">MADRKLFTMIAFKLHSLIQLMLRVVQVACLAGLVYIAYVSYIDFYRNGSFILNDVNQEKTMSTYSIEQMYKHYVPILNETTQPIFKPHEAAQDLKCSELIQDSTTYKPIVFEDRANLSMTCDDIRSRGNFVNKTYPDEQDFPLAFVRAVFKDYEYLESDLSTHYNPNNVYCYVMDLKADSVFKSRLRVLSSCFPNVIVPDTEFNMTSRGVNLNYAQYHCMEMMMDRQWRYVVLLENHDVLTKTNGELVQIFRAYNGANDVGALNLNTLGADRRKFAEINDFSFKALGLFQNDTLNTAEQTLAIAKSITASALTFEAVRHIFNTLNTTKLMSIMNSDNYEHESFTSSLNANEILNVPGGFTTECLDKKNIDQMVRFTKWGGHGCHSKRVRHGVCIFGMSDLRPRLMPLRQFTVNKMMPSIDFGAINCWHEHLFNRTHVQRNTTVDTVFYSNIPYVRWHNQKMSNTLNRTTFAC</sequence>
<protein>
    <submittedName>
        <fullName evidence="7">Uncharacterized protein</fullName>
    </submittedName>
</protein>
<name>A0A811JQR5_9BILA</name>
<keyword evidence="5" id="KW-0325">Glycoprotein</keyword>
<proteinExistence type="predicted"/>
<dbReference type="PANTHER" id="PTHR46671">
    <property type="entry name" value="PROTEIN CBG11221"/>
    <property type="match status" value="1"/>
</dbReference>
<dbReference type="Proteomes" id="UP000614601">
    <property type="component" value="Unassembled WGS sequence"/>
</dbReference>
<evidence type="ECO:0000313" key="8">
    <source>
        <dbReference type="Proteomes" id="UP000614601"/>
    </source>
</evidence>
<dbReference type="GO" id="GO:0016757">
    <property type="term" value="F:glycosyltransferase activity"/>
    <property type="evidence" value="ECO:0007669"/>
    <property type="project" value="UniProtKB-KW"/>
</dbReference>
<dbReference type="PANTHER" id="PTHR46671:SF7">
    <property type="entry name" value="CORE-2_I-BRANCHING ENZYME"/>
    <property type="match status" value="1"/>
</dbReference>
<dbReference type="OrthoDB" id="2019572at2759"/>
<dbReference type="EMBL" id="CAJFDH010000001">
    <property type="protein sequence ID" value="CAD5205620.1"/>
    <property type="molecule type" value="Genomic_DNA"/>
</dbReference>
<evidence type="ECO:0000256" key="2">
    <source>
        <dbReference type="ARBA" id="ARBA00022676"/>
    </source>
</evidence>
<evidence type="ECO:0000256" key="1">
    <source>
        <dbReference type="ARBA" id="ARBA00004606"/>
    </source>
</evidence>
<dbReference type="Pfam" id="PF02485">
    <property type="entry name" value="Branch"/>
    <property type="match status" value="1"/>
</dbReference>
<comment type="subcellular location">
    <subcellularLocation>
        <location evidence="1">Membrane</location>
        <topology evidence="1">Single-pass type II membrane protein</topology>
    </subcellularLocation>
</comment>
<keyword evidence="6" id="KW-1133">Transmembrane helix</keyword>
<gene>
    <name evidence="7" type="ORF">BOKJ2_LOCUS304</name>
</gene>
<dbReference type="EMBL" id="CAJFCW020000001">
    <property type="protein sequence ID" value="CAG9078397.1"/>
    <property type="molecule type" value="Genomic_DNA"/>
</dbReference>
<organism evidence="7 8">
    <name type="scientific">Bursaphelenchus okinawaensis</name>
    <dbReference type="NCBI Taxonomy" id="465554"/>
    <lineage>
        <taxon>Eukaryota</taxon>
        <taxon>Metazoa</taxon>
        <taxon>Ecdysozoa</taxon>
        <taxon>Nematoda</taxon>
        <taxon>Chromadorea</taxon>
        <taxon>Rhabditida</taxon>
        <taxon>Tylenchina</taxon>
        <taxon>Tylenchomorpha</taxon>
        <taxon>Aphelenchoidea</taxon>
        <taxon>Aphelenchoididae</taxon>
        <taxon>Bursaphelenchus</taxon>
    </lineage>
</organism>
<comment type="caution">
    <text evidence="7">The sequence shown here is derived from an EMBL/GenBank/DDBJ whole genome shotgun (WGS) entry which is preliminary data.</text>
</comment>
<dbReference type="GO" id="GO:0016020">
    <property type="term" value="C:membrane"/>
    <property type="evidence" value="ECO:0007669"/>
    <property type="project" value="UniProtKB-SubCell"/>
</dbReference>
<dbReference type="AlphaFoldDB" id="A0A811JQR5"/>
<evidence type="ECO:0000313" key="7">
    <source>
        <dbReference type="EMBL" id="CAD5205620.1"/>
    </source>
</evidence>
<keyword evidence="8" id="KW-1185">Reference proteome</keyword>
<evidence type="ECO:0000256" key="4">
    <source>
        <dbReference type="ARBA" id="ARBA00023136"/>
    </source>
</evidence>
<dbReference type="InterPro" id="IPR003406">
    <property type="entry name" value="Glyco_trans_14"/>
</dbReference>